<dbReference type="PANTHER" id="PTHR47707">
    <property type="entry name" value="8-OXO-DGTP DIPHOSPHATASE"/>
    <property type="match status" value="1"/>
</dbReference>
<keyword evidence="9" id="KW-0234">DNA repair</keyword>
<dbReference type="Pfam" id="PF14815">
    <property type="entry name" value="NUDIX_4"/>
    <property type="match status" value="1"/>
</dbReference>
<evidence type="ECO:0000256" key="2">
    <source>
        <dbReference type="ARBA" id="ARBA00005582"/>
    </source>
</evidence>
<dbReference type="GO" id="GO:0044716">
    <property type="term" value="F:8-oxo-GDP phosphatase activity"/>
    <property type="evidence" value="ECO:0007669"/>
    <property type="project" value="TreeGrafter"/>
</dbReference>
<evidence type="ECO:0000256" key="7">
    <source>
        <dbReference type="ARBA" id="ARBA00022801"/>
    </source>
</evidence>
<proteinExistence type="inferred from homology"/>
<evidence type="ECO:0000313" key="13">
    <source>
        <dbReference type="EMBL" id="KRL59104.1"/>
    </source>
</evidence>
<dbReference type="PROSITE" id="PS00893">
    <property type="entry name" value="NUDIX_BOX"/>
    <property type="match status" value="1"/>
</dbReference>
<feature type="domain" description="Nudix hydrolase" evidence="12">
    <location>
        <begin position="18"/>
        <end position="142"/>
    </location>
</feature>
<comment type="caution">
    <text evidence="13">The sequence shown here is derived from an EMBL/GenBank/DDBJ whole genome shotgun (WGS) entry which is preliminary data.</text>
</comment>
<dbReference type="PATRIC" id="fig|1423747.3.peg.1893"/>
<dbReference type="AlphaFoldDB" id="A0A0R1RP69"/>
<dbReference type="STRING" id="1423747.FC69_GL001864"/>
<evidence type="ECO:0000256" key="9">
    <source>
        <dbReference type="ARBA" id="ARBA00023204"/>
    </source>
</evidence>
<evidence type="ECO:0000256" key="8">
    <source>
        <dbReference type="ARBA" id="ARBA00022842"/>
    </source>
</evidence>
<sequence length="152" mass="17000">MLYLYQETKSSSGVYEMKDIHVVGAAIIKDNQILCTKRATDRILGDLWEFPGGKIEPNEAPEAALVREIKEELGADILVGPAVATDVHQYDFGNVHLTVYYAQFTKESFDLVAHSQMKWCHQSELDQLTWAPADVAAMQAIQAQDLGQLTFK</sequence>
<evidence type="ECO:0000256" key="5">
    <source>
        <dbReference type="ARBA" id="ARBA00022723"/>
    </source>
</evidence>
<dbReference type="GO" id="GO:0044715">
    <property type="term" value="F:8-oxo-dGDP phosphatase activity"/>
    <property type="evidence" value="ECO:0007669"/>
    <property type="project" value="TreeGrafter"/>
</dbReference>
<evidence type="ECO:0000256" key="4">
    <source>
        <dbReference type="ARBA" id="ARBA00022705"/>
    </source>
</evidence>
<dbReference type="EMBL" id="AZEX01000055">
    <property type="protein sequence ID" value="KRL59104.1"/>
    <property type="molecule type" value="Genomic_DNA"/>
</dbReference>
<dbReference type="GO" id="GO:0035539">
    <property type="term" value="F:8-oxo-7,8-dihydrodeoxyguanosine triphosphate pyrophosphatase activity"/>
    <property type="evidence" value="ECO:0007669"/>
    <property type="project" value="UniProtKB-EC"/>
</dbReference>
<evidence type="ECO:0000256" key="3">
    <source>
        <dbReference type="ARBA" id="ARBA00022457"/>
    </source>
</evidence>
<dbReference type="InterPro" id="IPR029119">
    <property type="entry name" value="MutY_C"/>
</dbReference>
<dbReference type="CDD" id="cd03425">
    <property type="entry name" value="NUDIX_MutT_NudA_like"/>
    <property type="match status" value="1"/>
</dbReference>
<dbReference type="EC" id="3.6.1.55" evidence="11"/>
<dbReference type="GO" id="GO:0046872">
    <property type="term" value="F:metal ion binding"/>
    <property type="evidence" value="ECO:0007669"/>
    <property type="project" value="UniProtKB-KW"/>
</dbReference>
<keyword evidence="5" id="KW-0479">Metal-binding</keyword>
<dbReference type="Gene3D" id="3.90.79.10">
    <property type="entry name" value="Nucleoside Triphosphate Pyrophosphohydrolase"/>
    <property type="match status" value="1"/>
</dbReference>
<dbReference type="GO" id="GO:0006260">
    <property type="term" value="P:DNA replication"/>
    <property type="evidence" value="ECO:0007669"/>
    <property type="project" value="UniProtKB-KW"/>
</dbReference>
<comment type="similarity">
    <text evidence="2">Belongs to the Nudix hydrolase family.</text>
</comment>
<keyword evidence="3" id="KW-0515">Mutator protein</keyword>
<evidence type="ECO:0000256" key="11">
    <source>
        <dbReference type="ARBA" id="ARBA00038905"/>
    </source>
</evidence>
<dbReference type="InterPro" id="IPR047127">
    <property type="entry name" value="MutT-like"/>
</dbReference>
<dbReference type="InterPro" id="IPR000086">
    <property type="entry name" value="NUDIX_hydrolase_dom"/>
</dbReference>
<dbReference type="PANTHER" id="PTHR47707:SF1">
    <property type="entry name" value="NUDIX HYDROLASE FAMILY PROTEIN"/>
    <property type="match status" value="1"/>
</dbReference>
<keyword evidence="4" id="KW-0235">DNA replication</keyword>
<dbReference type="Proteomes" id="UP000051264">
    <property type="component" value="Unassembled WGS sequence"/>
</dbReference>
<protein>
    <recommendedName>
        <fullName evidence="11">8-oxo-dGTP diphosphatase</fullName>
        <ecNumber evidence="11">3.6.1.55</ecNumber>
    </recommendedName>
</protein>
<accession>A0A0R1RP69</accession>
<dbReference type="SUPFAM" id="SSF55811">
    <property type="entry name" value="Nudix"/>
    <property type="match status" value="1"/>
</dbReference>
<dbReference type="eggNOG" id="COG0494">
    <property type="taxonomic scope" value="Bacteria"/>
</dbReference>
<evidence type="ECO:0000313" key="14">
    <source>
        <dbReference type="Proteomes" id="UP000051264"/>
    </source>
</evidence>
<dbReference type="GO" id="GO:0006281">
    <property type="term" value="P:DNA repair"/>
    <property type="evidence" value="ECO:0007669"/>
    <property type="project" value="UniProtKB-KW"/>
</dbReference>
<dbReference type="PRINTS" id="PR00502">
    <property type="entry name" value="NUDIXFAMILY"/>
</dbReference>
<dbReference type="InterPro" id="IPR020084">
    <property type="entry name" value="NUDIX_hydrolase_CS"/>
</dbReference>
<gene>
    <name evidence="13" type="ORF">FC69_GL001864</name>
</gene>
<evidence type="ECO:0000256" key="10">
    <source>
        <dbReference type="ARBA" id="ARBA00035861"/>
    </source>
</evidence>
<evidence type="ECO:0000259" key="12">
    <source>
        <dbReference type="PROSITE" id="PS51462"/>
    </source>
</evidence>
<keyword evidence="8" id="KW-0460">Magnesium</keyword>
<dbReference type="GO" id="GO:0008413">
    <property type="term" value="F:8-oxo-7,8-dihydroguanosine triphosphate pyrophosphatase activity"/>
    <property type="evidence" value="ECO:0007669"/>
    <property type="project" value="TreeGrafter"/>
</dbReference>
<evidence type="ECO:0000256" key="6">
    <source>
        <dbReference type="ARBA" id="ARBA00022763"/>
    </source>
</evidence>
<organism evidence="13 14">
    <name type="scientific">Latilactobacillus fuchuensis DSM 14340 = JCM 11249</name>
    <dbReference type="NCBI Taxonomy" id="1423747"/>
    <lineage>
        <taxon>Bacteria</taxon>
        <taxon>Bacillati</taxon>
        <taxon>Bacillota</taxon>
        <taxon>Bacilli</taxon>
        <taxon>Lactobacillales</taxon>
        <taxon>Lactobacillaceae</taxon>
        <taxon>Latilactobacillus</taxon>
    </lineage>
</organism>
<comment type="cofactor">
    <cofactor evidence="1">
        <name>Mg(2+)</name>
        <dbReference type="ChEBI" id="CHEBI:18420"/>
    </cofactor>
</comment>
<dbReference type="InterPro" id="IPR015797">
    <property type="entry name" value="NUDIX_hydrolase-like_dom_sf"/>
</dbReference>
<comment type="catalytic activity">
    <reaction evidence="10">
        <text>8-oxo-dGTP + H2O = 8-oxo-dGMP + diphosphate + H(+)</text>
        <dbReference type="Rhea" id="RHEA:31575"/>
        <dbReference type="ChEBI" id="CHEBI:15377"/>
        <dbReference type="ChEBI" id="CHEBI:15378"/>
        <dbReference type="ChEBI" id="CHEBI:33019"/>
        <dbReference type="ChEBI" id="CHEBI:63224"/>
        <dbReference type="ChEBI" id="CHEBI:77896"/>
        <dbReference type="EC" id="3.6.1.55"/>
    </reaction>
</comment>
<dbReference type="PROSITE" id="PS51462">
    <property type="entry name" value="NUDIX"/>
    <property type="match status" value="1"/>
</dbReference>
<keyword evidence="6" id="KW-0227">DNA damage</keyword>
<dbReference type="InterPro" id="IPR020476">
    <property type="entry name" value="Nudix_hydrolase"/>
</dbReference>
<name>A0A0R1RP69_9LACO</name>
<evidence type="ECO:0000256" key="1">
    <source>
        <dbReference type="ARBA" id="ARBA00001946"/>
    </source>
</evidence>
<reference evidence="13 14" key="1">
    <citation type="journal article" date="2015" name="Genome Announc.">
        <title>Expanding the biotechnology potential of lactobacilli through comparative genomics of 213 strains and associated genera.</title>
        <authorList>
            <person name="Sun Z."/>
            <person name="Harris H.M."/>
            <person name="McCann A."/>
            <person name="Guo C."/>
            <person name="Argimon S."/>
            <person name="Zhang W."/>
            <person name="Yang X."/>
            <person name="Jeffery I.B."/>
            <person name="Cooney J.C."/>
            <person name="Kagawa T.F."/>
            <person name="Liu W."/>
            <person name="Song Y."/>
            <person name="Salvetti E."/>
            <person name="Wrobel A."/>
            <person name="Rasinkangas P."/>
            <person name="Parkhill J."/>
            <person name="Rea M.C."/>
            <person name="O'Sullivan O."/>
            <person name="Ritari J."/>
            <person name="Douillard F.P."/>
            <person name="Paul Ross R."/>
            <person name="Yang R."/>
            <person name="Briner A.E."/>
            <person name="Felis G.E."/>
            <person name="de Vos W.M."/>
            <person name="Barrangou R."/>
            <person name="Klaenhammer T.R."/>
            <person name="Caufield P.W."/>
            <person name="Cui Y."/>
            <person name="Zhang H."/>
            <person name="O'Toole P.W."/>
        </authorList>
    </citation>
    <scope>NUCLEOTIDE SEQUENCE [LARGE SCALE GENOMIC DNA]</scope>
    <source>
        <strain evidence="13 14">DSM 14340</strain>
    </source>
</reference>
<keyword evidence="7" id="KW-0378">Hydrolase</keyword>